<dbReference type="PIRSF" id="PIRSF018688">
    <property type="entry name" value="UCP018688"/>
    <property type="match status" value="1"/>
</dbReference>
<gene>
    <name evidence="2" type="ORF">PAGU1578_08550</name>
</gene>
<proteinExistence type="predicted"/>
<dbReference type="InterPro" id="IPR024320">
    <property type="entry name" value="LPG_synthase_C"/>
</dbReference>
<dbReference type="Gene3D" id="3.40.630.30">
    <property type="match status" value="1"/>
</dbReference>
<dbReference type="Proteomes" id="UP000300381">
    <property type="component" value="Unassembled WGS sequence"/>
</dbReference>
<dbReference type="SUPFAM" id="SSF55729">
    <property type="entry name" value="Acyl-CoA N-acyltransferases (Nat)"/>
    <property type="match status" value="2"/>
</dbReference>
<evidence type="ECO:0000259" key="1">
    <source>
        <dbReference type="Pfam" id="PF09924"/>
    </source>
</evidence>
<organism evidence="2 3">
    <name type="scientific">Veillonella tobetsuensis</name>
    <dbReference type="NCBI Taxonomy" id="1110546"/>
    <lineage>
        <taxon>Bacteria</taxon>
        <taxon>Bacillati</taxon>
        <taxon>Bacillota</taxon>
        <taxon>Negativicutes</taxon>
        <taxon>Veillonellales</taxon>
        <taxon>Veillonellaceae</taxon>
        <taxon>Veillonella</taxon>
    </lineage>
</organism>
<dbReference type="AlphaFoldDB" id="A0A480B0K9"/>
<protein>
    <recommendedName>
        <fullName evidence="1">Phosphatidylglycerol lysyltransferase C-terminal domain-containing protein</fullName>
    </recommendedName>
</protein>
<accession>A0A480B0K9</accession>
<dbReference type="InterPro" id="IPR016732">
    <property type="entry name" value="UCP018688"/>
</dbReference>
<comment type="caution">
    <text evidence="2">The sequence shown here is derived from an EMBL/GenBank/DDBJ whole genome shotgun (WGS) entry which is preliminary data.</text>
</comment>
<dbReference type="InterPro" id="IPR016181">
    <property type="entry name" value="Acyl_CoA_acyltransferase"/>
</dbReference>
<name>A0A480B0K9_9FIRM</name>
<evidence type="ECO:0000313" key="3">
    <source>
        <dbReference type="Proteomes" id="UP000300381"/>
    </source>
</evidence>
<sequence length="270" mass="31221">MWQESYGIRWAEENGVLYIQGGGKREPFLLPPFAGKDAKFLDGLLRAKEWFVENKLPFRFKGVSKVVKERMEDLCPGRYEFTPDRDNYEYIYKSEDLINLSGKKFRQKKNHLNQFRMQYSNYEYVPITEDIIPLCRETAASWVETPHEEGIEDELVAINLLFDNWDALGLKGGAIKLFGRVEAFSIGEMLNDKIALIHIEKANPDIRGLYQAINNEFIRHEFSGVEFINREEDMGLPGLRQAKESYNPDHFAEKYDAVYANEADNATGGK</sequence>
<dbReference type="EMBL" id="BJCQ01000016">
    <property type="protein sequence ID" value="GCL67234.1"/>
    <property type="molecule type" value="Genomic_DNA"/>
</dbReference>
<feature type="domain" description="Phosphatidylglycerol lysyltransferase C-terminal" evidence="1">
    <location>
        <begin position="1"/>
        <end position="257"/>
    </location>
</feature>
<dbReference type="Pfam" id="PF09924">
    <property type="entry name" value="LPG_synthase_C"/>
    <property type="match status" value="1"/>
</dbReference>
<dbReference type="PANTHER" id="PTHR41373">
    <property type="entry name" value="DUF2156 DOMAIN-CONTAINING PROTEIN"/>
    <property type="match status" value="1"/>
</dbReference>
<reference evidence="2 3" key="1">
    <citation type="submission" date="2019-03" db="EMBL/GenBank/DDBJ databases">
        <title>Draft genome sequences of two Veillonella tobetsuensis clinical isolates from intraoperative bronchial fluids of elderly patients with pulmonary carcinoma.</title>
        <authorList>
            <person name="Akiyama T."/>
        </authorList>
    </citation>
    <scope>NUCLEOTIDE SEQUENCE [LARGE SCALE GENOMIC DNA]</scope>
    <source>
        <strain evidence="2 3">PAGU 1578</strain>
    </source>
</reference>
<evidence type="ECO:0000313" key="2">
    <source>
        <dbReference type="EMBL" id="GCL67234.1"/>
    </source>
</evidence>
<dbReference type="PANTHER" id="PTHR41373:SF1">
    <property type="entry name" value="PHOSPHATIDYLGLYCEROL LYSYLTRANSFERASE C-TERMINAL DOMAIN-CONTAINING PROTEIN"/>
    <property type="match status" value="1"/>
</dbReference>